<reference evidence="4" key="1">
    <citation type="journal article" date="2021" name="Antonie Van Leeuwenhoek">
        <title>Draft genome and description of Waterburya agarophytonicola gen. nov. sp. nov. (Pleurocapsales, Cyanobacteria): a seaweed symbiont.</title>
        <authorList>
            <person name="Bonthond G."/>
            <person name="Shalygin S."/>
            <person name="Bayer T."/>
            <person name="Weinberger F."/>
        </authorList>
    </citation>
    <scope>NUCLEOTIDE SEQUENCE</scope>
    <source>
        <strain evidence="4">KI4</strain>
    </source>
</reference>
<keyword evidence="5" id="KW-1185">Reference proteome</keyword>
<sequence>MSKKSIKAPPPIVFILLFALGLLGWFKFQSVNFQNDSHPFKEAVSKFPVVSGRELSLFKRFSLGERMLITANFTAEKKDGTIAYGKKKFAIAQEYFEQSLTKYPNDPETRIYLNNAQVAHQKPIKVAAIVPIGSNLDVAQEMLRGIAQAQTELILQGVKLQIQIVNDENNTEIAEQVAKALVKDSEILAVIGSNASNASLAGAKVYQQNGMVMITPTSTTEELSNFGDYIFRTAPTNQEMADALADYVVNIAKRRNVAICFDSQAPDNVTFKDAFIPALIARGGNYVNTQCDFATPDFNGEISVNNIISSGAEAVLLAPHIDKLNRAIDLARANNWKMVLLGTFSLNTSKITQSGQGDLNGVVLPVPFHYQQDSAQEFMTTAYDLWGKDAPITWRTGTSYDATKAISLGLQQNNTREGLKDILRNSQLTIDGSNNQFQFLPSGDRTIETALVKVKANPQQGYYFELLPDSQ</sequence>
<dbReference type="InterPro" id="IPR051010">
    <property type="entry name" value="BCAA_transport"/>
</dbReference>
<dbReference type="PANTHER" id="PTHR30483:SF6">
    <property type="entry name" value="PERIPLASMIC BINDING PROTEIN OF ABC TRANSPORTER FOR NATURAL AMINO ACIDS"/>
    <property type="match status" value="1"/>
</dbReference>
<evidence type="ECO:0000256" key="1">
    <source>
        <dbReference type="ARBA" id="ARBA00010062"/>
    </source>
</evidence>
<dbReference type="Gene3D" id="3.40.50.2300">
    <property type="match status" value="2"/>
</dbReference>
<comment type="caution">
    <text evidence="4">The sequence shown here is derived from an EMBL/GenBank/DDBJ whole genome shotgun (WGS) entry which is preliminary data.</text>
</comment>
<feature type="domain" description="Leucine-binding protein" evidence="3">
    <location>
        <begin position="123"/>
        <end position="445"/>
    </location>
</feature>
<dbReference type="Proteomes" id="UP000729733">
    <property type="component" value="Unassembled WGS sequence"/>
</dbReference>
<dbReference type="InterPro" id="IPR028081">
    <property type="entry name" value="Leu-bd"/>
</dbReference>
<organism evidence="4 5">
    <name type="scientific">Waterburya agarophytonicola KI4</name>
    <dbReference type="NCBI Taxonomy" id="2874699"/>
    <lineage>
        <taxon>Bacteria</taxon>
        <taxon>Bacillati</taxon>
        <taxon>Cyanobacteriota</taxon>
        <taxon>Cyanophyceae</taxon>
        <taxon>Pleurocapsales</taxon>
        <taxon>Hyellaceae</taxon>
        <taxon>Waterburya</taxon>
        <taxon>Waterburya agarophytonicola</taxon>
    </lineage>
</organism>
<name>A0A964BUL6_9CYAN</name>
<dbReference type="SUPFAM" id="SSF53822">
    <property type="entry name" value="Periplasmic binding protein-like I"/>
    <property type="match status" value="1"/>
</dbReference>
<dbReference type="CDD" id="cd06268">
    <property type="entry name" value="PBP1_ABC_transporter_LIVBP-like"/>
    <property type="match status" value="1"/>
</dbReference>
<keyword evidence="2" id="KW-0732">Signal</keyword>
<gene>
    <name evidence="4" type="ORF">I4641_15810</name>
</gene>
<evidence type="ECO:0000259" key="3">
    <source>
        <dbReference type="Pfam" id="PF13458"/>
    </source>
</evidence>
<evidence type="ECO:0000313" key="4">
    <source>
        <dbReference type="EMBL" id="MCC0178442.1"/>
    </source>
</evidence>
<evidence type="ECO:0000256" key="2">
    <source>
        <dbReference type="ARBA" id="ARBA00022729"/>
    </source>
</evidence>
<protein>
    <submittedName>
        <fullName evidence="4">Amino acid ABC transporter substrate-binding protein</fullName>
    </submittedName>
</protein>
<dbReference type="PANTHER" id="PTHR30483">
    <property type="entry name" value="LEUCINE-SPECIFIC-BINDING PROTEIN"/>
    <property type="match status" value="1"/>
</dbReference>
<dbReference type="RefSeq" id="WP_229641524.1">
    <property type="nucleotide sequence ID" value="NZ_JADWDC010000043.1"/>
</dbReference>
<accession>A0A964BUL6</accession>
<dbReference type="Pfam" id="PF13458">
    <property type="entry name" value="Peripla_BP_6"/>
    <property type="match status" value="1"/>
</dbReference>
<dbReference type="AlphaFoldDB" id="A0A964BUL6"/>
<evidence type="ECO:0000313" key="5">
    <source>
        <dbReference type="Proteomes" id="UP000729733"/>
    </source>
</evidence>
<comment type="similarity">
    <text evidence="1">Belongs to the leucine-binding protein family.</text>
</comment>
<dbReference type="InterPro" id="IPR028082">
    <property type="entry name" value="Peripla_BP_I"/>
</dbReference>
<dbReference type="EMBL" id="JADWDC010000043">
    <property type="protein sequence ID" value="MCC0178442.1"/>
    <property type="molecule type" value="Genomic_DNA"/>
</dbReference>
<proteinExistence type="inferred from homology"/>